<dbReference type="AlphaFoldDB" id="A0AAV6PQD0"/>
<gene>
    <name evidence="1" type="ORF">JOB18_016397</name>
</gene>
<keyword evidence="2" id="KW-1185">Reference proteome</keyword>
<dbReference type="EMBL" id="JAGKHQ010000178">
    <property type="protein sequence ID" value="KAG7471613.1"/>
    <property type="molecule type" value="Genomic_DNA"/>
</dbReference>
<protein>
    <submittedName>
        <fullName evidence="1">Uncharacterized protein</fullName>
    </submittedName>
</protein>
<organism evidence="1 2">
    <name type="scientific">Solea senegalensis</name>
    <name type="common">Senegalese sole</name>
    <dbReference type="NCBI Taxonomy" id="28829"/>
    <lineage>
        <taxon>Eukaryota</taxon>
        <taxon>Metazoa</taxon>
        <taxon>Chordata</taxon>
        <taxon>Craniata</taxon>
        <taxon>Vertebrata</taxon>
        <taxon>Euteleostomi</taxon>
        <taxon>Actinopterygii</taxon>
        <taxon>Neopterygii</taxon>
        <taxon>Teleostei</taxon>
        <taxon>Neoteleostei</taxon>
        <taxon>Acanthomorphata</taxon>
        <taxon>Carangaria</taxon>
        <taxon>Pleuronectiformes</taxon>
        <taxon>Pleuronectoidei</taxon>
        <taxon>Soleidae</taxon>
        <taxon>Solea</taxon>
    </lineage>
</organism>
<dbReference type="Proteomes" id="UP000693946">
    <property type="component" value="Unassembled WGS sequence"/>
</dbReference>
<sequence>MAFTSRRIRFRATTRSHISPCHVRSDCTARSCVCAALVEEVSSRRQVWMSLLQ</sequence>
<accession>A0AAV6PQD0</accession>
<reference evidence="1 2" key="1">
    <citation type="journal article" date="2021" name="Sci. Rep.">
        <title>Chromosome anchoring in Senegalese sole (Solea senegalensis) reveals sex-associated markers and genome rearrangements in flatfish.</title>
        <authorList>
            <person name="Guerrero-Cozar I."/>
            <person name="Gomez-Garrido J."/>
            <person name="Berbel C."/>
            <person name="Martinez-Blanch J.F."/>
            <person name="Alioto T."/>
            <person name="Claros M.G."/>
            <person name="Gagnaire P.A."/>
            <person name="Manchado M."/>
        </authorList>
    </citation>
    <scope>NUCLEOTIDE SEQUENCE [LARGE SCALE GENOMIC DNA]</scope>
    <source>
        <strain evidence="1">Sse05_10M</strain>
    </source>
</reference>
<comment type="caution">
    <text evidence="1">The sequence shown here is derived from an EMBL/GenBank/DDBJ whole genome shotgun (WGS) entry which is preliminary data.</text>
</comment>
<evidence type="ECO:0000313" key="2">
    <source>
        <dbReference type="Proteomes" id="UP000693946"/>
    </source>
</evidence>
<proteinExistence type="predicted"/>
<name>A0AAV6PQD0_SOLSE</name>
<evidence type="ECO:0000313" key="1">
    <source>
        <dbReference type="EMBL" id="KAG7471613.1"/>
    </source>
</evidence>